<keyword evidence="6" id="KW-1185">Reference proteome</keyword>
<dbReference type="InterPro" id="IPR001845">
    <property type="entry name" value="HTH_ArsR_DNA-bd_dom"/>
</dbReference>
<dbReference type="Pfam" id="PF01022">
    <property type="entry name" value="HTH_5"/>
    <property type="match status" value="1"/>
</dbReference>
<reference evidence="5" key="1">
    <citation type="submission" date="2021-03" db="EMBL/GenBank/DDBJ databases">
        <authorList>
            <person name="Kanchanasin P."/>
            <person name="Saeng-In P."/>
            <person name="Phongsopitanun W."/>
            <person name="Yuki M."/>
            <person name="Kudo T."/>
            <person name="Ohkuma M."/>
            <person name="Tanasupawat S."/>
        </authorList>
    </citation>
    <scope>NUCLEOTIDE SEQUENCE</scope>
    <source>
        <strain evidence="5">GKU 128</strain>
    </source>
</reference>
<sequence>MIELRLEVEDLADTRFAVSPLAEAVLSLRIWLLPGYYVLHLPWLRRARADMGDLDIRLLLALVGPHRTVPDFLATRPDEPVPEFAEELARVRTVPPAKVARDIVAAQVGGRVPALLEEGLGRPGRLRDRIVRLLEDYWETIFVPQWPRMLGVLEADMLYRAQQLTRGGARALFADLHPAIAWRRGILRLEVTQPHREQRIPISGRGLSLMPTLFVKTPGLPLSPNEPPLVQYPARGLATLWEAAPPPPPGVLADLVGRPKAEILAGLDRPASTTDLARRLGVTAGAVSQQLAVLYGAGLVSRARAGRSVLYARTEMGNDLLRGR</sequence>
<dbReference type="EMBL" id="JAGEOJ010000008">
    <property type="protein sequence ID" value="MBO2449594.1"/>
    <property type="molecule type" value="Genomic_DNA"/>
</dbReference>
<evidence type="ECO:0000259" key="4">
    <source>
        <dbReference type="PROSITE" id="PS50987"/>
    </source>
</evidence>
<keyword evidence="2" id="KW-0238">DNA-binding</keyword>
<dbReference type="Gene3D" id="1.10.10.10">
    <property type="entry name" value="Winged helix-like DNA-binding domain superfamily/Winged helix DNA-binding domain"/>
    <property type="match status" value="1"/>
</dbReference>
<dbReference type="Pfam" id="PF19361">
    <property type="entry name" value="DUF5937"/>
    <property type="match status" value="1"/>
</dbReference>
<evidence type="ECO:0000256" key="1">
    <source>
        <dbReference type="ARBA" id="ARBA00023015"/>
    </source>
</evidence>
<name>A0A939PH06_9ACTN</name>
<evidence type="ECO:0000256" key="2">
    <source>
        <dbReference type="ARBA" id="ARBA00023125"/>
    </source>
</evidence>
<dbReference type="SMART" id="SM00418">
    <property type="entry name" value="HTH_ARSR"/>
    <property type="match status" value="1"/>
</dbReference>
<keyword evidence="3" id="KW-0804">Transcription</keyword>
<feature type="domain" description="HTH arsR-type" evidence="4">
    <location>
        <begin position="229"/>
        <end position="324"/>
    </location>
</feature>
<dbReference type="RefSeq" id="WP_208257473.1">
    <property type="nucleotide sequence ID" value="NZ_JAGEOJ010000008.1"/>
</dbReference>
<dbReference type="InterPro" id="IPR036388">
    <property type="entry name" value="WH-like_DNA-bd_sf"/>
</dbReference>
<dbReference type="InterPro" id="IPR011991">
    <property type="entry name" value="ArsR-like_HTH"/>
</dbReference>
<dbReference type="Proteomes" id="UP000669179">
    <property type="component" value="Unassembled WGS sequence"/>
</dbReference>
<keyword evidence="1" id="KW-0805">Transcription regulation</keyword>
<dbReference type="GO" id="GO:0003700">
    <property type="term" value="F:DNA-binding transcription factor activity"/>
    <property type="evidence" value="ECO:0007669"/>
    <property type="project" value="InterPro"/>
</dbReference>
<dbReference type="InterPro" id="IPR051011">
    <property type="entry name" value="Metal_resp_trans_reg"/>
</dbReference>
<accession>A0A939PH06</accession>
<proteinExistence type="predicted"/>
<dbReference type="PROSITE" id="PS50987">
    <property type="entry name" value="HTH_ARSR_2"/>
    <property type="match status" value="1"/>
</dbReference>
<dbReference type="CDD" id="cd00090">
    <property type="entry name" value="HTH_ARSR"/>
    <property type="match status" value="1"/>
</dbReference>
<dbReference type="InterPro" id="IPR036390">
    <property type="entry name" value="WH_DNA-bd_sf"/>
</dbReference>
<organism evidence="5 6">
    <name type="scientific">Actinomadura barringtoniae</name>
    <dbReference type="NCBI Taxonomy" id="1427535"/>
    <lineage>
        <taxon>Bacteria</taxon>
        <taxon>Bacillati</taxon>
        <taxon>Actinomycetota</taxon>
        <taxon>Actinomycetes</taxon>
        <taxon>Streptosporangiales</taxon>
        <taxon>Thermomonosporaceae</taxon>
        <taxon>Actinomadura</taxon>
    </lineage>
</organism>
<evidence type="ECO:0000313" key="6">
    <source>
        <dbReference type="Proteomes" id="UP000669179"/>
    </source>
</evidence>
<dbReference type="SUPFAM" id="SSF46785">
    <property type="entry name" value="Winged helix' DNA-binding domain"/>
    <property type="match status" value="1"/>
</dbReference>
<dbReference type="PANTHER" id="PTHR43132">
    <property type="entry name" value="ARSENICAL RESISTANCE OPERON REPRESSOR ARSR-RELATED"/>
    <property type="match status" value="1"/>
</dbReference>
<dbReference type="PANTHER" id="PTHR43132:SF6">
    <property type="entry name" value="HTH-TYPE TRANSCRIPTIONAL REPRESSOR CZRA"/>
    <property type="match status" value="1"/>
</dbReference>
<dbReference type="AlphaFoldDB" id="A0A939PH06"/>
<protein>
    <submittedName>
        <fullName evidence="5">Winged helix-turn-helix transcriptional regulator</fullName>
    </submittedName>
</protein>
<evidence type="ECO:0000256" key="3">
    <source>
        <dbReference type="ARBA" id="ARBA00023163"/>
    </source>
</evidence>
<evidence type="ECO:0000313" key="5">
    <source>
        <dbReference type="EMBL" id="MBO2449594.1"/>
    </source>
</evidence>
<dbReference type="GO" id="GO:0003677">
    <property type="term" value="F:DNA binding"/>
    <property type="evidence" value="ECO:0007669"/>
    <property type="project" value="UniProtKB-KW"/>
</dbReference>
<dbReference type="InterPro" id="IPR045981">
    <property type="entry name" value="DUF5937"/>
</dbReference>
<comment type="caution">
    <text evidence="5">The sequence shown here is derived from an EMBL/GenBank/DDBJ whole genome shotgun (WGS) entry which is preliminary data.</text>
</comment>
<gene>
    <name evidence="5" type="ORF">J4573_21010</name>
</gene>